<evidence type="ECO:0000313" key="2">
    <source>
        <dbReference type="Proteomes" id="UP000594262"/>
    </source>
</evidence>
<dbReference type="EnsemblMetazoa" id="CLYHEMT010038.1">
    <property type="protein sequence ID" value="CLYHEMP010038.1"/>
    <property type="gene ID" value="CLYHEMG010038"/>
</dbReference>
<organism evidence="1 2">
    <name type="scientific">Clytia hemisphaerica</name>
    <dbReference type="NCBI Taxonomy" id="252671"/>
    <lineage>
        <taxon>Eukaryota</taxon>
        <taxon>Metazoa</taxon>
        <taxon>Cnidaria</taxon>
        <taxon>Hydrozoa</taxon>
        <taxon>Hydroidolina</taxon>
        <taxon>Leptothecata</taxon>
        <taxon>Obeliida</taxon>
        <taxon>Clytiidae</taxon>
        <taxon>Clytia</taxon>
    </lineage>
</organism>
<protein>
    <submittedName>
        <fullName evidence="1">Uncharacterized protein</fullName>
    </submittedName>
</protein>
<dbReference type="Proteomes" id="UP000594262">
    <property type="component" value="Unplaced"/>
</dbReference>
<proteinExistence type="predicted"/>
<sequence length="114" mass="12969">FSCDKPTITLLKSTENIFKMKLSTTGIIFTVLLFTCMEVTNAGTLYQNYEGYKLGYGCHKGYCWAYCDNSWVHGNRDGKWCYTRQQGFYVGKVSCSSYWSCSNKFFKCVGACGN</sequence>
<dbReference type="AlphaFoldDB" id="A0A7M5WLR6"/>
<evidence type="ECO:0000313" key="1">
    <source>
        <dbReference type="EnsemblMetazoa" id="CLYHEMP010038.1"/>
    </source>
</evidence>
<name>A0A7M5WLR6_9CNID</name>
<accession>A0A7M5WLR6</accession>
<reference evidence="1" key="1">
    <citation type="submission" date="2021-01" db="UniProtKB">
        <authorList>
            <consortium name="EnsemblMetazoa"/>
        </authorList>
    </citation>
    <scope>IDENTIFICATION</scope>
</reference>
<keyword evidence="2" id="KW-1185">Reference proteome</keyword>